<accession>A0A5C5W971</accession>
<gene>
    <name evidence="1" type="ORF">Pla111_08220</name>
</gene>
<protein>
    <recommendedName>
        <fullName evidence="3">Intein C-terminal splicing domain-containing protein</fullName>
    </recommendedName>
</protein>
<dbReference type="AlphaFoldDB" id="A0A5C5W971"/>
<evidence type="ECO:0008006" key="3">
    <source>
        <dbReference type="Google" id="ProtNLM"/>
    </source>
</evidence>
<dbReference type="Proteomes" id="UP000318995">
    <property type="component" value="Unassembled WGS sequence"/>
</dbReference>
<evidence type="ECO:0000313" key="2">
    <source>
        <dbReference type="Proteomes" id="UP000318995"/>
    </source>
</evidence>
<organism evidence="1 2">
    <name type="scientific">Botrimarina hoheduenensis</name>
    <dbReference type="NCBI Taxonomy" id="2528000"/>
    <lineage>
        <taxon>Bacteria</taxon>
        <taxon>Pseudomonadati</taxon>
        <taxon>Planctomycetota</taxon>
        <taxon>Planctomycetia</taxon>
        <taxon>Pirellulales</taxon>
        <taxon>Lacipirellulaceae</taxon>
        <taxon>Botrimarina</taxon>
    </lineage>
</organism>
<dbReference type="CDD" id="cd00081">
    <property type="entry name" value="Hint"/>
    <property type="match status" value="1"/>
</dbReference>
<keyword evidence="2" id="KW-1185">Reference proteome</keyword>
<comment type="caution">
    <text evidence="1">The sequence shown here is derived from an EMBL/GenBank/DDBJ whole genome shotgun (WGS) entry which is preliminary data.</text>
</comment>
<sequence>MRRSIASQPVGWVVLSARCCFPWWACHRQVHPSYELSGEHHPTPLSTCVRVPIMRPALTIFLLFAGVACLWRGLSVTAPAHEPVQARATQVSFSVPEVREQRIETIRVGQRVWIGENPSAERDHRLGVDIADPSQWRKMTLRCPKRDGTIASVQMLRPSAWLTERDVQVGGRVDIEVPECGIEGLASVLAIEPCPQIAEGPGRVVTATFHHQSARTFDLSIEGASEPIGVTGNHPVWCEETRDFVRVDTLRPGDHVRTTGGLARVASLSPRGPPESVYNLEVQLEHVYRVGESGLLVHNACAKPQSVNLSRLRYPPSRPLADPDKLAKQGKFDVNEYTPAIVERLPNGELEIVDGVTRIENAKLNGVKDLPVIVYDR</sequence>
<dbReference type="Gene3D" id="2.170.16.10">
    <property type="entry name" value="Hedgehog/Intein (Hint) domain"/>
    <property type="match status" value="1"/>
</dbReference>
<dbReference type="SUPFAM" id="SSF51294">
    <property type="entry name" value="Hedgehog/intein (Hint) domain"/>
    <property type="match status" value="1"/>
</dbReference>
<reference evidence="1 2" key="1">
    <citation type="submission" date="2019-02" db="EMBL/GenBank/DDBJ databases">
        <title>Deep-cultivation of Planctomycetes and their phenomic and genomic characterization uncovers novel biology.</title>
        <authorList>
            <person name="Wiegand S."/>
            <person name="Jogler M."/>
            <person name="Boedeker C."/>
            <person name="Pinto D."/>
            <person name="Vollmers J."/>
            <person name="Rivas-Marin E."/>
            <person name="Kohn T."/>
            <person name="Peeters S.H."/>
            <person name="Heuer A."/>
            <person name="Rast P."/>
            <person name="Oberbeckmann S."/>
            <person name="Bunk B."/>
            <person name="Jeske O."/>
            <person name="Meyerdierks A."/>
            <person name="Storesund J.E."/>
            <person name="Kallscheuer N."/>
            <person name="Luecker S."/>
            <person name="Lage O.M."/>
            <person name="Pohl T."/>
            <person name="Merkel B.J."/>
            <person name="Hornburger P."/>
            <person name="Mueller R.-W."/>
            <person name="Bruemmer F."/>
            <person name="Labrenz M."/>
            <person name="Spormann A.M."/>
            <person name="Op Den Camp H."/>
            <person name="Overmann J."/>
            <person name="Amann R."/>
            <person name="Jetten M.S.M."/>
            <person name="Mascher T."/>
            <person name="Medema M.H."/>
            <person name="Devos D.P."/>
            <person name="Kaster A.-K."/>
            <person name="Ovreas L."/>
            <person name="Rohde M."/>
            <person name="Galperin M.Y."/>
            <person name="Jogler C."/>
        </authorList>
    </citation>
    <scope>NUCLEOTIDE SEQUENCE [LARGE SCALE GENOMIC DNA]</scope>
    <source>
        <strain evidence="1 2">Pla111</strain>
    </source>
</reference>
<name>A0A5C5W971_9BACT</name>
<dbReference type="EMBL" id="SJPH01000002">
    <property type="protein sequence ID" value="TWT47210.1"/>
    <property type="molecule type" value="Genomic_DNA"/>
</dbReference>
<proteinExistence type="predicted"/>
<evidence type="ECO:0000313" key="1">
    <source>
        <dbReference type="EMBL" id="TWT47210.1"/>
    </source>
</evidence>
<dbReference type="InterPro" id="IPR036844">
    <property type="entry name" value="Hint_dom_sf"/>
</dbReference>